<keyword evidence="5 6" id="KW-0472">Membrane</keyword>
<evidence type="ECO:0000313" key="8">
    <source>
        <dbReference type="Proteomes" id="UP000194260"/>
    </source>
</evidence>
<evidence type="ECO:0000256" key="5">
    <source>
        <dbReference type="ARBA" id="ARBA00023136"/>
    </source>
</evidence>
<feature type="transmembrane region" description="Helical" evidence="6">
    <location>
        <begin position="106"/>
        <end position="130"/>
    </location>
</feature>
<accession>A0A1X9SX54</accession>
<keyword evidence="4 6" id="KW-1133">Transmembrane helix</keyword>
<dbReference type="PANTHER" id="PTHR38825:SF2">
    <property type="entry name" value="LYSINE TRANSPORTER LYSE"/>
    <property type="match status" value="1"/>
</dbReference>
<feature type="transmembrane region" description="Helical" evidence="6">
    <location>
        <begin position="74"/>
        <end position="94"/>
    </location>
</feature>
<evidence type="ECO:0000256" key="4">
    <source>
        <dbReference type="ARBA" id="ARBA00022989"/>
    </source>
</evidence>
<dbReference type="Pfam" id="PF01810">
    <property type="entry name" value="LysE"/>
    <property type="match status" value="1"/>
</dbReference>
<organism evidence="7 8">
    <name type="scientific">Campylobacter porcelli</name>
    <dbReference type="NCBI Taxonomy" id="1660073"/>
    <lineage>
        <taxon>Bacteria</taxon>
        <taxon>Pseudomonadati</taxon>
        <taxon>Campylobacterota</taxon>
        <taxon>Epsilonproteobacteria</taxon>
        <taxon>Campylobacterales</taxon>
        <taxon>Campylobacteraceae</taxon>
        <taxon>Campylobacter</taxon>
    </lineage>
</organism>
<evidence type="ECO:0000313" key="7">
    <source>
        <dbReference type="EMBL" id="ARR00821.1"/>
    </source>
</evidence>
<evidence type="ECO:0000256" key="6">
    <source>
        <dbReference type="SAM" id="Phobius"/>
    </source>
</evidence>
<dbReference type="RefSeq" id="WP_086297563.1">
    <property type="nucleotide sequence ID" value="NZ_CP018789.1"/>
</dbReference>
<feature type="transmembrane region" description="Helical" evidence="6">
    <location>
        <begin position="41"/>
        <end position="62"/>
    </location>
</feature>
<reference evidence="8" key="1">
    <citation type="journal article" date="2017" name="Genome Biol. Evol.">
        <title>Comparative Genomic Analysis Identifies a Campylobacter Clade Deficient in Selenium Metabolism.</title>
        <authorList>
            <person name="Miller W.G."/>
            <person name="Yee E."/>
            <person name="Lopes B.S."/>
            <person name="Chapman M.H."/>
            <person name="Huynh S."/>
            <person name="Bono J.L."/>
            <person name="Parker C.T."/>
            <person name="Strachan N.J.C."/>
            <person name="Forbes K.J."/>
        </authorList>
    </citation>
    <scope>NUCLEOTIDE SEQUENCE [LARGE SCALE GENOMIC DNA]</scope>
    <source>
        <strain evidence="8">RM6137</strain>
    </source>
</reference>
<comment type="subcellular location">
    <subcellularLocation>
        <location evidence="1">Cell membrane</location>
        <topology evidence="1">Multi-pass membrane protein</topology>
    </subcellularLocation>
</comment>
<evidence type="ECO:0000256" key="3">
    <source>
        <dbReference type="ARBA" id="ARBA00022692"/>
    </source>
</evidence>
<dbReference type="EMBL" id="CP018789">
    <property type="protein sequence ID" value="ARR00821.1"/>
    <property type="molecule type" value="Genomic_DNA"/>
</dbReference>
<dbReference type="GO" id="GO:0005886">
    <property type="term" value="C:plasma membrane"/>
    <property type="evidence" value="ECO:0007669"/>
    <property type="project" value="UniProtKB-SubCell"/>
</dbReference>
<keyword evidence="3 6" id="KW-0812">Transmembrane</keyword>
<dbReference type="Proteomes" id="UP000194260">
    <property type="component" value="Chromosome"/>
</dbReference>
<sequence length="202" mass="21804">MTENIQGFIQGAILGFGAAVPIGPVSILIMSYALVKFRLGLGVGLGAMAADIIYLFAISFGVLKFSQNELLTQILAIFGAIFLLYIAYLTLIGAKRLISQKQGLDGSFWSCFIKGAFMNIVNPYIIGFWVSVSGVVAVLPSAMMGIAGLFVAIFVWVVFLSFIVSRSRKFISQKAQIAFAYISAILMAGFAIILIFNTFLKG</sequence>
<name>A0A1X9SX54_9BACT</name>
<dbReference type="InterPro" id="IPR001123">
    <property type="entry name" value="LeuE-type"/>
</dbReference>
<protein>
    <submittedName>
        <fullName evidence="7">Transporter, LysE family</fullName>
    </submittedName>
</protein>
<dbReference type="GO" id="GO:0006865">
    <property type="term" value="P:amino acid transport"/>
    <property type="evidence" value="ECO:0007669"/>
    <property type="project" value="InterPro"/>
</dbReference>
<evidence type="ECO:0000256" key="1">
    <source>
        <dbReference type="ARBA" id="ARBA00004651"/>
    </source>
</evidence>
<proteinExistence type="predicted"/>
<feature type="transmembrane region" description="Helical" evidence="6">
    <location>
        <begin position="12"/>
        <end position="34"/>
    </location>
</feature>
<dbReference type="AlphaFoldDB" id="A0A1X9SX54"/>
<dbReference type="PANTHER" id="PTHR38825">
    <property type="entry name" value="LYSINE EXPORTER PROTEIN (LYSE/YGGA)"/>
    <property type="match status" value="1"/>
</dbReference>
<keyword evidence="2" id="KW-1003">Cell membrane</keyword>
<dbReference type="STRING" id="1660073.CSUIS_1008"/>
<feature type="transmembrane region" description="Helical" evidence="6">
    <location>
        <begin position="177"/>
        <end position="200"/>
    </location>
</feature>
<evidence type="ECO:0000256" key="2">
    <source>
        <dbReference type="ARBA" id="ARBA00022475"/>
    </source>
</evidence>
<feature type="transmembrane region" description="Helical" evidence="6">
    <location>
        <begin position="142"/>
        <end position="165"/>
    </location>
</feature>
<dbReference type="KEGG" id="camy:CSUIS_1008"/>
<gene>
    <name evidence="7" type="ORF">CSUIS_1008</name>
</gene>